<evidence type="ECO:0000313" key="1">
    <source>
        <dbReference type="EMBL" id="SVB58369.1"/>
    </source>
</evidence>
<dbReference type="Pfam" id="PF14539">
    <property type="entry name" value="DUF4442"/>
    <property type="match status" value="1"/>
</dbReference>
<gene>
    <name evidence="1" type="ORF">METZ01_LOCUS211223</name>
</gene>
<dbReference type="EMBL" id="UINC01048166">
    <property type="protein sequence ID" value="SVB58369.1"/>
    <property type="molecule type" value="Genomic_DNA"/>
</dbReference>
<dbReference type="InterPro" id="IPR027961">
    <property type="entry name" value="DUF4442"/>
</dbReference>
<protein>
    <recommendedName>
        <fullName evidence="2">Thioesterase putative domain-containing protein</fullName>
    </recommendedName>
</protein>
<evidence type="ECO:0008006" key="2">
    <source>
        <dbReference type="Google" id="ProtNLM"/>
    </source>
</evidence>
<accession>A0A382F6T2</accession>
<dbReference type="AlphaFoldDB" id="A0A382F6T2"/>
<feature type="non-terminal residue" evidence="1">
    <location>
        <position position="94"/>
    </location>
</feature>
<dbReference type="Gene3D" id="3.10.129.10">
    <property type="entry name" value="Hotdog Thioesterase"/>
    <property type="match status" value="1"/>
</dbReference>
<organism evidence="1">
    <name type="scientific">marine metagenome</name>
    <dbReference type="NCBI Taxonomy" id="408172"/>
    <lineage>
        <taxon>unclassified sequences</taxon>
        <taxon>metagenomes</taxon>
        <taxon>ecological metagenomes</taxon>
    </lineage>
</organism>
<name>A0A382F6T2_9ZZZZ</name>
<dbReference type="SUPFAM" id="SSF54637">
    <property type="entry name" value="Thioesterase/thiol ester dehydrase-isomerase"/>
    <property type="match status" value="1"/>
</dbReference>
<reference evidence="1" key="1">
    <citation type="submission" date="2018-05" db="EMBL/GenBank/DDBJ databases">
        <authorList>
            <person name="Lanie J.A."/>
            <person name="Ng W.-L."/>
            <person name="Kazmierczak K.M."/>
            <person name="Andrzejewski T.M."/>
            <person name="Davidsen T.M."/>
            <person name="Wayne K.J."/>
            <person name="Tettelin H."/>
            <person name="Glass J.I."/>
            <person name="Rusch D."/>
            <person name="Podicherti R."/>
            <person name="Tsui H.-C.T."/>
            <person name="Winkler M.E."/>
        </authorList>
    </citation>
    <scope>NUCLEOTIDE SEQUENCE</scope>
</reference>
<dbReference type="InterPro" id="IPR029069">
    <property type="entry name" value="HotDog_dom_sf"/>
</dbReference>
<sequence length="94" mass="10629">MTLRSWNPEALGTWLNEYAPFKGAGVRITHIAETADELHVEMPLTPYNVNAVGTHFGGSLYSMVDPHLMLLLMELLGPEYVVWDKEASIDFRRP</sequence>
<proteinExistence type="predicted"/>